<keyword evidence="2" id="KW-1185">Reference proteome</keyword>
<sequence>MVVCSHHQSEFCIEAPLELRQQPPHHSQPPFQAIVVQRQHKEEEEETEQVQKVLKELDIVGQATVMITFNFIPALQIELQNTSWIANDGKMF</sequence>
<evidence type="ECO:0000313" key="1">
    <source>
        <dbReference type="EMBL" id="RXI05699.1"/>
    </source>
</evidence>
<comment type="caution">
    <text evidence="1">The sequence shown here is derived from an EMBL/GenBank/DDBJ whole genome shotgun (WGS) entry which is preliminary data.</text>
</comment>
<dbReference type="Proteomes" id="UP000290289">
    <property type="component" value="Chromosome 2"/>
</dbReference>
<dbReference type="AlphaFoldDB" id="A0A498KC00"/>
<evidence type="ECO:0000313" key="2">
    <source>
        <dbReference type="Proteomes" id="UP000290289"/>
    </source>
</evidence>
<gene>
    <name evidence="1" type="ORF">DVH24_017741</name>
</gene>
<organism evidence="1 2">
    <name type="scientific">Malus domestica</name>
    <name type="common">Apple</name>
    <name type="synonym">Pyrus malus</name>
    <dbReference type="NCBI Taxonomy" id="3750"/>
    <lineage>
        <taxon>Eukaryota</taxon>
        <taxon>Viridiplantae</taxon>
        <taxon>Streptophyta</taxon>
        <taxon>Embryophyta</taxon>
        <taxon>Tracheophyta</taxon>
        <taxon>Spermatophyta</taxon>
        <taxon>Magnoliopsida</taxon>
        <taxon>eudicotyledons</taxon>
        <taxon>Gunneridae</taxon>
        <taxon>Pentapetalae</taxon>
        <taxon>rosids</taxon>
        <taxon>fabids</taxon>
        <taxon>Rosales</taxon>
        <taxon>Rosaceae</taxon>
        <taxon>Amygdaloideae</taxon>
        <taxon>Maleae</taxon>
        <taxon>Malus</taxon>
    </lineage>
</organism>
<proteinExistence type="predicted"/>
<accession>A0A498KC00</accession>
<dbReference type="EMBL" id="RDQH01000328">
    <property type="protein sequence ID" value="RXI05699.1"/>
    <property type="molecule type" value="Genomic_DNA"/>
</dbReference>
<protein>
    <submittedName>
        <fullName evidence="1">Uncharacterized protein</fullName>
    </submittedName>
</protein>
<name>A0A498KC00_MALDO</name>
<reference evidence="1 2" key="1">
    <citation type="submission" date="2018-10" db="EMBL/GenBank/DDBJ databases">
        <title>A high-quality apple genome assembly.</title>
        <authorList>
            <person name="Hu J."/>
        </authorList>
    </citation>
    <scope>NUCLEOTIDE SEQUENCE [LARGE SCALE GENOMIC DNA]</scope>
    <source>
        <strain evidence="2">cv. HFTH1</strain>
        <tissue evidence="1">Young leaf</tissue>
    </source>
</reference>